<comment type="similarity">
    <text evidence="1">Belongs to the gamma-glutamyltransferase family.</text>
</comment>
<dbReference type="RefSeq" id="WP_163496417.1">
    <property type="nucleotide sequence ID" value="NZ_CP048711.1"/>
</dbReference>
<dbReference type="GO" id="GO:0016787">
    <property type="term" value="F:hydrolase activity"/>
    <property type="evidence" value="ECO:0007669"/>
    <property type="project" value="UniProtKB-KW"/>
</dbReference>
<evidence type="ECO:0000256" key="1">
    <source>
        <dbReference type="ARBA" id="ARBA00009381"/>
    </source>
</evidence>
<sequence>MRRLTVTLLAMTAFTAHGDEQTGPVQKHHAPQSVDMSPARWSAGDWDKYVELEGMAFPGNPEVIGHGGAISGSYHPLAQRAGLEALAQGGSSVDAALTTAMAQITAGGGAVTSFFGIMTLVHYDAGSDKVSYLNAGWNTVAGETDPLSIPGEIAGYGEGLYGTGDVSGRTALVGGFLRGVESAHARFGRLPFKQLLAPSIYIAEHGIPFNRSLQSFLEPRKQDLARLPASKAVLSRSDGEWYGPGDHFVQPALANTLHAIASQGVDYMYTGPWARKAVAAIRADGGNMTLEDLASYEVQWNDPLQASHNGYTVYANGAPSYGGANMIEALHLGEAAGIRELGHWSENAESFRRVSELLSNGNIPFIEAFAPGSLEQLYPGLDFSLAARTQPAHAEKLWSYMEEGRRMMQWDDKGPKHSDTVVAIDADGNMTAIVHSINAVVWGKTAIIVDGVTVGDPAVSQKAILAMAGPGNRLPDPTEAGLLFRNGEPVMAFSSMAMGLHLQTFQSLTNVMDFGMTPKEALDSPSILYPKVESISDMGNAAATVRVMRNSFPPELLEKTGLPYMEITPEERRYAQGLWIGIARDPATGTLRAASHPYTNGRAMALESKP</sequence>
<keyword evidence="6" id="KW-1185">Reference proteome</keyword>
<organism evidence="5 6">
    <name type="scientific">Kineobactrum salinum</name>
    <dbReference type="NCBI Taxonomy" id="2708301"/>
    <lineage>
        <taxon>Bacteria</taxon>
        <taxon>Pseudomonadati</taxon>
        <taxon>Pseudomonadota</taxon>
        <taxon>Gammaproteobacteria</taxon>
        <taxon>Cellvibrionales</taxon>
        <taxon>Halieaceae</taxon>
        <taxon>Kineobactrum</taxon>
    </lineage>
</organism>
<dbReference type="AlphaFoldDB" id="A0A6C0U6L4"/>
<name>A0A6C0U6L4_9GAMM</name>
<dbReference type="GO" id="GO:0016740">
    <property type="term" value="F:transferase activity"/>
    <property type="evidence" value="ECO:0007669"/>
    <property type="project" value="UniProtKB-KW"/>
</dbReference>
<evidence type="ECO:0000256" key="3">
    <source>
        <dbReference type="ARBA" id="ARBA00022801"/>
    </source>
</evidence>
<evidence type="ECO:0000313" key="5">
    <source>
        <dbReference type="EMBL" id="QIB66989.1"/>
    </source>
</evidence>
<dbReference type="EMBL" id="CP048711">
    <property type="protein sequence ID" value="QIB66989.1"/>
    <property type="molecule type" value="Genomic_DNA"/>
</dbReference>
<dbReference type="Pfam" id="PF01019">
    <property type="entry name" value="G_glu_transpept"/>
    <property type="match status" value="1"/>
</dbReference>
<dbReference type="PANTHER" id="PTHR43199:SF1">
    <property type="entry name" value="GLUTATHIONE HYDROLASE PROENZYME"/>
    <property type="match status" value="1"/>
</dbReference>
<dbReference type="Gene3D" id="3.60.20.40">
    <property type="match status" value="1"/>
</dbReference>
<gene>
    <name evidence="5" type="ORF">G3T16_17930</name>
</gene>
<keyword evidence="4" id="KW-0865">Zymogen</keyword>
<protein>
    <recommendedName>
        <fullName evidence="7">Gamma-glutamyltransferase</fullName>
    </recommendedName>
</protein>
<reference evidence="5 6" key="1">
    <citation type="submission" date="2020-02" db="EMBL/GenBank/DDBJ databases">
        <title>Genome sequencing for Kineobactrum sp. M2.</title>
        <authorList>
            <person name="Park S.-J."/>
        </authorList>
    </citation>
    <scope>NUCLEOTIDE SEQUENCE [LARGE SCALE GENOMIC DNA]</scope>
    <source>
        <strain evidence="5 6">M2</strain>
    </source>
</reference>
<evidence type="ECO:0008006" key="7">
    <source>
        <dbReference type="Google" id="ProtNLM"/>
    </source>
</evidence>
<evidence type="ECO:0000313" key="6">
    <source>
        <dbReference type="Proteomes" id="UP000477680"/>
    </source>
</evidence>
<keyword evidence="3" id="KW-0378">Hydrolase</keyword>
<dbReference type="PRINTS" id="PR01210">
    <property type="entry name" value="GGTRANSPTASE"/>
</dbReference>
<dbReference type="InterPro" id="IPR029055">
    <property type="entry name" value="Ntn_hydrolases_N"/>
</dbReference>
<dbReference type="InterPro" id="IPR043137">
    <property type="entry name" value="GGT_ssub_C"/>
</dbReference>
<dbReference type="Proteomes" id="UP000477680">
    <property type="component" value="Chromosome"/>
</dbReference>
<evidence type="ECO:0000256" key="4">
    <source>
        <dbReference type="ARBA" id="ARBA00023145"/>
    </source>
</evidence>
<dbReference type="PANTHER" id="PTHR43199">
    <property type="entry name" value="GLUTATHIONE HYDROLASE"/>
    <property type="match status" value="1"/>
</dbReference>
<evidence type="ECO:0000256" key="2">
    <source>
        <dbReference type="ARBA" id="ARBA00022679"/>
    </source>
</evidence>
<dbReference type="InterPro" id="IPR051792">
    <property type="entry name" value="GGT_bact"/>
</dbReference>
<proteinExistence type="inferred from homology"/>
<dbReference type="SUPFAM" id="SSF56235">
    <property type="entry name" value="N-terminal nucleophile aminohydrolases (Ntn hydrolases)"/>
    <property type="match status" value="1"/>
</dbReference>
<dbReference type="KEGG" id="kim:G3T16_17930"/>
<keyword evidence="2" id="KW-0808">Transferase</keyword>
<accession>A0A6C0U6L4</accession>